<accession>A0ACC0TYE8</accession>
<organism evidence="1 2">
    <name type="scientific">Russula earlei</name>
    <dbReference type="NCBI Taxonomy" id="71964"/>
    <lineage>
        <taxon>Eukaryota</taxon>
        <taxon>Fungi</taxon>
        <taxon>Dikarya</taxon>
        <taxon>Basidiomycota</taxon>
        <taxon>Agaricomycotina</taxon>
        <taxon>Agaricomycetes</taxon>
        <taxon>Russulales</taxon>
        <taxon>Russulaceae</taxon>
        <taxon>Russula</taxon>
    </lineage>
</organism>
<evidence type="ECO:0000313" key="1">
    <source>
        <dbReference type="EMBL" id="KAI9452745.1"/>
    </source>
</evidence>
<evidence type="ECO:0000313" key="2">
    <source>
        <dbReference type="Proteomes" id="UP001207468"/>
    </source>
</evidence>
<proteinExistence type="predicted"/>
<comment type="caution">
    <text evidence="1">The sequence shown here is derived from an EMBL/GenBank/DDBJ whole genome shotgun (WGS) entry which is preliminary data.</text>
</comment>
<dbReference type="EMBL" id="JAGFNK010000327">
    <property type="protein sequence ID" value="KAI9452745.1"/>
    <property type="molecule type" value="Genomic_DNA"/>
</dbReference>
<gene>
    <name evidence="1" type="ORF">F5148DRAFT_1235397</name>
</gene>
<protein>
    <submittedName>
        <fullName evidence="1">Uncharacterized protein</fullName>
    </submittedName>
</protein>
<dbReference type="Proteomes" id="UP001207468">
    <property type="component" value="Unassembled WGS sequence"/>
</dbReference>
<reference evidence="1" key="1">
    <citation type="submission" date="2021-03" db="EMBL/GenBank/DDBJ databases">
        <title>Evolutionary priming and transition to the ectomycorrhizal habit in an iconic lineage of mushroom-forming fungi: is preadaptation a requirement?</title>
        <authorList>
            <consortium name="DOE Joint Genome Institute"/>
            <person name="Looney B.P."/>
            <person name="Miyauchi S."/>
            <person name="Morin E."/>
            <person name="Drula E."/>
            <person name="Courty P.E."/>
            <person name="Chicoki N."/>
            <person name="Fauchery L."/>
            <person name="Kohler A."/>
            <person name="Kuo A."/>
            <person name="LaButti K."/>
            <person name="Pangilinan J."/>
            <person name="Lipzen A."/>
            <person name="Riley R."/>
            <person name="Andreopoulos W."/>
            <person name="He G."/>
            <person name="Johnson J."/>
            <person name="Barry K.W."/>
            <person name="Grigoriev I.V."/>
            <person name="Nagy L."/>
            <person name="Hibbett D."/>
            <person name="Henrissat B."/>
            <person name="Matheny P.B."/>
            <person name="Labbe J."/>
            <person name="Martin A.F."/>
        </authorList>
    </citation>
    <scope>NUCLEOTIDE SEQUENCE</scope>
    <source>
        <strain evidence="1">BPL698</strain>
    </source>
</reference>
<keyword evidence="2" id="KW-1185">Reference proteome</keyword>
<sequence>MRPSSVFAIFCFATSIAPTFATPLVLFNRQDVNKNHHKRFVGMGAVVGYEHGNSQNISGVTHQPRSFDDGSRPGGGGGQGPDQMMRMGQW</sequence>
<name>A0ACC0TYE8_9AGAM</name>